<dbReference type="EMBL" id="QKUF01000001">
    <property type="protein sequence ID" value="PZW36702.1"/>
    <property type="molecule type" value="Genomic_DNA"/>
</dbReference>
<feature type="transmembrane region" description="Helical" evidence="1">
    <location>
        <begin position="70"/>
        <end position="91"/>
    </location>
</feature>
<keyword evidence="3" id="KW-1185">Reference proteome</keyword>
<sequence>MQFDLLRWLFQDPATAGADAGLSGSEPFHFLWPWVIFCGLGLLVWFYYTVEGRKRFVKGKPIAKRMLDRFLGWLAVLCLVGFVFIFARVAMDSSLFAWRFWRYLWGLGLLTWAVVWVVYLIKRYPKERANMEAWNRRQQYIPAGKRKKAKAGSR</sequence>
<evidence type="ECO:0000313" key="2">
    <source>
        <dbReference type="EMBL" id="PZW36702.1"/>
    </source>
</evidence>
<dbReference type="Proteomes" id="UP000248806">
    <property type="component" value="Unassembled WGS sequence"/>
</dbReference>
<dbReference type="OrthoDB" id="159313at2"/>
<keyword evidence="1" id="KW-0812">Transmembrane</keyword>
<organism evidence="2 3">
    <name type="scientific">Thermosporothrix hazakensis</name>
    <dbReference type="NCBI Taxonomy" id="644383"/>
    <lineage>
        <taxon>Bacteria</taxon>
        <taxon>Bacillati</taxon>
        <taxon>Chloroflexota</taxon>
        <taxon>Ktedonobacteria</taxon>
        <taxon>Ktedonobacterales</taxon>
        <taxon>Thermosporotrichaceae</taxon>
        <taxon>Thermosporothrix</taxon>
    </lineage>
</organism>
<keyword evidence="1" id="KW-1133">Transmembrane helix</keyword>
<proteinExistence type="predicted"/>
<dbReference type="RefSeq" id="WP_111319174.1">
    <property type="nucleotide sequence ID" value="NZ_BIFX01000001.1"/>
</dbReference>
<dbReference type="AlphaFoldDB" id="A0A326UDM2"/>
<protein>
    <submittedName>
        <fullName evidence="2">Uncharacterized protein</fullName>
    </submittedName>
</protein>
<feature type="transmembrane region" description="Helical" evidence="1">
    <location>
        <begin position="31"/>
        <end position="50"/>
    </location>
</feature>
<evidence type="ECO:0000256" key="1">
    <source>
        <dbReference type="SAM" id="Phobius"/>
    </source>
</evidence>
<name>A0A326UDM2_THEHA</name>
<feature type="transmembrane region" description="Helical" evidence="1">
    <location>
        <begin position="103"/>
        <end position="121"/>
    </location>
</feature>
<comment type="caution">
    <text evidence="2">The sequence shown here is derived from an EMBL/GenBank/DDBJ whole genome shotgun (WGS) entry which is preliminary data.</text>
</comment>
<reference evidence="2 3" key="1">
    <citation type="submission" date="2018-06" db="EMBL/GenBank/DDBJ databases">
        <title>Genomic Encyclopedia of Archaeal and Bacterial Type Strains, Phase II (KMG-II): from individual species to whole genera.</title>
        <authorList>
            <person name="Goeker M."/>
        </authorList>
    </citation>
    <scope>NUCLEOTIDE SEQUENCE [LARGE SCALE GENOMIC DNA]</scope>
    <source>
        <strain evidence="2 3">ATCC BAA-1881</strain>
    </source>
</reference>
<accession>A0A326UDM2</accession>
<evidence type="ECO:0000313" key="3">
    <source>
        <dbReference type="Proteomes" id="UP000248806"/>
    </source>
</evidence>
<keyword evidence="1" id="KW-0472">Membrane</keyword>
<gene>
    <name evidence="2" type="ORF">EI42_00883</name>
</gene>